<dbReference type="GO" id="GO:0003677">
    <property type="term" value="F:DNA binding"/>
    <property type="evidence" value="ECO:0007669"/>
    <property type="project" value="InterPro"/>
</dbReference>
<proteinExistence type="predicted"/>
<evidence type="ECO:0000259" key="1">
    <source>
        <dbReference type="PROSITE" id="PS50043"/>
    </source>
</evidence>
<organism evidence="2 3">
    <name type="scientific">Sphingobium fuliginis ATCC 27551</name>
    <dbReference type="NCBI Taxonomy" id="1208342"/>
    <lineage>
        <taxon>Bacteria</taxon>
        <taxon>Pseudomonadati</taxon>
        <taxon>Pseudomonadota</taxon>
        <taxon>Alphaproteobacteria</taxon>
        <taxon>Sphingomonadales</taxon>
        <taxon>Sphingomonadaceae</taxon>
        <taxon>Sphingobium</taxon>
    </lineage>
</organism>
<dbReference type="InterPro" id="IPR016032">
    <property type="entry name" value="Sig_transdc_resp-reg_C-effctor"/>
</dbReference>
<reference evidence="2 3" key="1">
    <citation type="submission" date="2019-06" db="EMBL/GenBank/DDBJ databases">
        <title>Genome organization and adaptive potential of archetypical organophosphate degarding Sphingobium fuliginis ATCC 27551.</title>
        <authorList>
            <person name="Sarwar A."/>
            <person name="Parthasarathy S."/>
            <person name="Singh C."/>
            <person name="Siddavattam D."/>
        </authorList>
    </citation>
    <scope>NUCLEOTIDE SEQUENCE [LARGE SCALE GENOMIC DNA]</scope>
    <source>
        <strain evidence="2 3">ATCC 27551</strain>
    </source>
</reference>
<gene>
    <name evidence="2" type="ORF">FIL70_06220</name>
</gene>
<dbReference type="RefSeq" id="WP_140041864.1">
    <property type="nucleotide sequence ID" value="NZ_CP041016.1"/>
</dbReference>
<evidence type="ECO:0000313" key="2">
    <source>
        <dbReference type="EMBL" id="QDC36880.1"/>
    </source>
</evidence>
<dbReference type="SMART" id="SM00421">
    <property type="entry name" value="HTH_LUXR"/>
    <property type="match status" value="1"/>
</dbReference>
<dbReference type="Gene3D" id="1.10.10.10">
    <property type="entry name" value="Winged helix-like DNA-binding domain superfamily/Winged helix DNA-binding domain"/>
    <property type="match status" value="1"/>
</dbReference>
<dbReference type="Proteomes" id="UP000311469">
    <property type="component" value="Chromosome cSF1"/>
</dbReference>
<sequence>MPEQPIPPELEAYRAKVMLLTDRQRQCMNLVADNLNSKKIGKELRISPWTVDKHIEKARAQLGDMDRFDAARIVRAFEDASTVSALTPRI</sequence>
<dbReference type="AlphaFoldDB" id="A0A5B8CFN5"/>
<dbReference type="InterPro" id="IPR036388">
    <property type="entry name" value="WH-like_DNA-bd_sf"/>
</dbReference>
<dbReference type="EMBL" id="CP041016">
    <property type="protein sequence ID" value="QDC36880.1"/>
    <property type="molecule type" value="Genomic_DNA"/>
</dbReference>
<accession>A0A5B8CFN5</accession>
<dbReference type="PROSITE" id="PS50043">
    <property type="entry name" value="HTH_LUXR_2"/>
    <property type="match status" value="1"/>
</dbReference>
<dbReference type="KEGG" id="sufl:FIL70_06220"/>
<dbReference type="InterPro" id="IPR000792">
    <property type="entry name" value="Tscrpt_reg_LuxR_C"/>
</dbReference>
<dbReference type="GO" id="GO:0006355">
    <property type="term" value="P:regulation of DNA-templated transcription"/>
    <property type="evidence" value="ECO:0007669"/>
    <property type="project" value="InterPro"/>
</dbReference>
<dbReference type="Pfam" id="PF00196">
    <property type="entry name" value="GerE"/>
    <property type="match status" value="1"/>
</dbReference>
<evidence type="ECO:0000313" key="3">
    <source>
        <dbReference type="Proteomes" id="UP000311469"/>
    </source>
</evidence>
<name>A0A5B8CFN5_SPHSA</name>
<dbReference type="SUPFAM" id="SSF46894">
    <property type="entry name" value="C-terminal effector domain of the bipartite response regulators"/>
    <property type="match status" value="1"/>
</dbReference>
<protein>
    <submittedName>
        <fullName evidence="2">Helix-turn-helix transcriptional regulator</fullName>
    </submittedName>
</protein>
<feature type="domain" description="HTH luxR-type" evidence="1">
    <location>
        <begin position="13"/>
        <end position="78"/>
    </location>
</feature>